<dbReference type="Proteomes" id="UP000187261">
    <property type="component" value="Unassembled WGS sequence"/>
</dbReference>
<evidence type="ECO:0000313" key="2">
    <source>
        <dbReference type="Proteomes" id="UP000187261"/>
    </source>
</evidence>
<sequence>MEITIKDLYKNIDSLPKSLYEIVYNYINLLKEESKTNITDWQKNEVRKRIEFAKLHPESLVDFDSFIEDFEKQFLNEN</sequence>
<dbReference type="EMBL" id="FTPU01000026">
    <property type="protein sequence ID" value="SIT97581.1"/>
    <property type="molecule type" value="Genomic_DNA"/>
</dbReference>
<name>A0A1U7Q025_9FLAO</name>
<dbReference type="STRING" id="1121284.SAMN05660493_02303"/>
<dbReference type="AlphaFoldDB" id="A0A1U7Q025"/>
<reference evidence="2" key="1">
    <citation type="submission" date="2016-10" db="EMBL/GenBank/DDBJ databases">
        <authorList>
            <person name="Varghese N."/>
            <person name="Submissions S."/>
        </authorList>
    </citation>
    <scope>NUCLEOTIDE SEQUENCE [LARGE SCALE GENOMIC DNA]</scope>
    <source>
        <strain evidence="2">DSM 19482</strain>
    </source>
</reference>
<dbReference type="OrthoDB" id="1263110at2"/>
<protein>
    <recommendedName>
        <fullName evidence="3">Addiction module component</fullName>
    </recommendedName>
</protein>
<dbReference type="RefSeq" id="WP_076783734.1">
    <property type="nucleotide sequence ID" value="NZ_FTPU01000026.1"/>
</dbReference>
<evidence type="ECO:0000313" key="1">
    <source>
        <dbReference type="EMBL" id="SIT97581.1"/>
    </source>
</evidence>
<gene>
    <name evidence="1" type="ORF">SAMN05660493_02303</name>
</gene>
<organism evidence="1 2">
    <name type="scientific">Epilithonimonas bovis DSM 19482</name>
    <dbReference type="NCBI Taxonomy" id="1121284"/>
    <lineage>
        <taxon>Bacteria</taxon>
        <taxon>Pseudomonadati</taxon>
        <taxon>Bacteroidota</taxon>
        <taxon>Flavobacteriia</taxon>
        <taxon>Flavobacteriales</taxon>
        <taxon>Weeksellaceae</taxon>
        <taxon>Chryseobacterium group</taxon>
        <taxon>Epilithonimonas</taxon>
    </lineage>
</organism>
<accession>A0A1U7Q025</accession>
<evidence type="ECO:0008006" key="3">
    <source>
        <dbReference type="Google" id="ProtNLM"/>
    </source>
</evidence>
<proteinExistence type="predicted"/>
<keyword evidence="2" id="KW-1185">Reference proteome</keyword>